<dbReference type="Pfam" id="PF10551">
    <property type="entry name" value="MULE"/>
    <property type="match status" value="1"/>
</dbReference>
<feature type="non-terminal residue" evidence="2">
    <location>
        <position position="53"/>
    </location>
</feature>
<evidence type="ECO:0000313" key="3">
    <source>
        <dbReference type="Proteomes" id="UP000327044"/>
    </source>
</evidence>
<evidence type="ECO:0000259" key="1">
    <source>
        <dbReference type="Pfam" id="PF10551"/>
    </source>
</evidence>
<dbReference type="InterPro" id="IPR018289">
    <property type="entry name" value="MULE_transposase_dom"/>
</dbReference>
<dbReference type="InParanoid" id="A0A5N4B2K7"/>
<comment type="caution">
    <text evidence="2">The sequence shown here is derived from an EMBL/GenBank/DDBJ whole genome shotgun (WGS) entry which is preliminary data.</text>
</comment>
<dbReference type="EMBL" id="VVIM01000001">
    <property type="protein sequence ID" value="KAB0803825.1"/>
    <property type="molecule type" value="Genomic_DNA"/>
</dbReference>
<organism evidence="2 3">
    <name type="scientific">Photinus pyralis</name>
    <name type="common">Common eastern firefly</name>
    <name type="synonym">Lampyris pyralis</name>
    <dbReference type="NCBI Taxonomy" id="7054"/>
    <lineage>
        <taxon>Eukaryota</taxon>
        <taxon>Metazoa</taxon>
        <taxon>Ecdysozoa</taxon>
        <taxon>Arthropoda</taxon>
        <taxon>Hexapoda</taxon>
        <taxon>Insecta</taxon>
        <taxon>Pterygota</taxon>
        <taxon>Neoptera</taxon>
        <taxon>Endopterygota</taxon>
        <taxon>Coleoptera</taxon>
        <taxon>Polyphaga</taxon>
        <taxon>Elateriformia</taxon>
        <taxon>Elateroidea</taxon>
        <taxon>Lampyridae</taxon>
        <taxon>Lampyrinae</taxon>
        <taxon>Photinus</taxon>
    </lineage>
</organism>
<proteinExistence type="predicted"/>
<dbReference type="Proteomes" id="UP000327044">
    <property type="component" value="Unassembled WGS sequence"/>
</dbReference>
<protein>
    <recommendedName>
        <fullName evidence="1">MULE transposase domain-containing protein</fullName>
    </recommendedName>
</protein>
<dbReference type="AlphaFoldDB" id="A0A5N4B2K7"/>
<feature type="domain" description="MULE transposase" evidence="1">
    <location>
        <begin position="1"/>
        <end position="52"/>
    </location>
</feature>
<accession>A0A5N4B2K7</accession>
<reference evidence="2 3" key="1">
    <citation type="journal article" date="2018" name="Elife">
        <title>Firefly genomes illuminate parallel origins of bioluminescence in beetles.</title>
        <authorList>
            <person name="Fallon T.R."/>
            <person name="Lower S.E."/>
            <person name="Chang C.H."/>
            <person name="Bessho-Uehara M."/>
            <person name="Martin G.J."/>
            <person name="Bewick A.J."/>
            <person name="Behringer M."/>
            <person name="Debat H.J."/>
            <person name="Wong I."/>
            <person name="Day J.C."/>
            <person name="Suvorov A."/>
            <person name="Silva C.J."/>
            <person name="Stanger-Hall K.F."/>
            <person name="Hall D.W."/>
            <person name="Schmitz R.J."/>
            <person name="Nelson D.R."/>
            <person name="Lewis S.M."/>
            <person name="Shigenobu S."/>
            <person name="Bybee S.M."/>
            <person name="Larracuente A.M."/>
            <person name="Oba Y."/>
            <person name="Weng J.K."/>
        </authorList>
    </citation>
    <scope>NUCLEOTIDE SEQUENCE [LARGE SCALE GENOMIC DNA]</scope>
    <source>
        <strain evidence="2">1611_PpyrPB1</strain>
        <tissue evidence="2">Whole body</tissue>
    </source>
</reference>
<name>A0A5N4B2K7_PHOPY</name>
<keyword evidence="3" id="KW-1185">Reference proteome</keyword>
<sequence length="53" mass="6037">MQYALLPNKTESTYTRLFENLKRLKPGLQPTSVLVDFERAAINAVRGKFPEAI</sequence>
<gene>
    <name evidence="2" type="ORF">PPYR_00795</name>
</gene>
<evidence type="ECO:0000313" key="2">
    <source>
        <dbReference type="EMBL" id="KAB0803825.1"/>
    </source>
</evidence>